<gene>
    <name evidence="13" type="ORF">DJ017_12970</name>
</gene>
<dbReference type="CDD" id="cd06163">
    <property type="entry name" value="S2P-M50_PDZ_RseP-like"/>
    <property type="match status" value="1"/>
</dbReference>
<keyword evidence="14" id="KW-1185">Reference proteome</keyword>
<evidence type="ECO:0000313" key="14">
    <source>
        <dbReference type="Proteomes" id="UP000249254"/>
    </source>
</evidence>
<feature type="transmembrane region" description="Helical" evidence="11">
    <location>
        <begin position="120"/>
        <end position="143"/>
    </location>
</feature>
<keyword evidence="10 11" id="KW-0472">Membrane</keyword>
<keyword evidence="7" id="KW-0862">Zinc</keyword>
<dbReference type="Proteomes" id="UP000249254">
    <property type="component" value="Unassembled WGS sequence"/>
</dbReference>
<evidence type="ECO:0000256" key="6">
    <source>
        <dbReference type="ARBA" id="ARBA00022801"/>
    </source>
</evidence>
<dbReference type="InterPro" id="IPR004387">
    <property type="entry name" value="Pept_M50_Zn"/>
</dbReference>
<evidence type="ECO:0000259" key="12">
    <source>
        <dbReference type="SMART" id="SM00228"/>
    </source>
</evidence>
<feature type="domain" description="PDZ" evidence="12">
    <location>
        <begin position="139"/>
        <end position="208"/>
    </location>
</feature>
<dbReference type="Gene3D" id="2.30.42.10">
    <property type="match status" value="1"/>
</dbReference>
<keyword evidence="5 11" id="KW-0812">Transmembrane</keyword>
<dbReference type="SMART" id="SM00228">
    <property type="entry name" value="PDZ"/>
    <property type="match status" value="1"/>
</dbReference>
<dbReference type="InterPro" id="IPR036034">
    <property type="entry name" value="PDZ_sf"/>
</dbReference>
<organism evidence="13 14">
    <name type="scientific">Phenylobacterium soli</name>
    <dbReference type="NCBI Taxonomy" id="2170551"/>
    <lineage>
        <taxon>Bacteria</taxon>
        <taxon>Pseudomonadati</taxon>
        <taxon>Pseudomonadota</taxon>
        <taxon>Alphaproteobacteria</taxon>
        <taxon>Caulobacterales</taxon>
        <taxon>Caulobacteraceae</taxon>
        <taxon>Phenylobacterium</taxon>
    </lineage>
</organism>
<evidence type="ECO:0000256" key="8">
    <source>
        <dbReference type="ARBA" id="ARBA00022989"/>
    </source>
</evidence>
<dbReference type="InterPro" id="IPR008915">
    <property type="entry name" value="Peptidase_M50"/>
</dbReference>
<evidence type="ECO:0000256" key="7">
    <source>
        <dbReference type="ARBA" id="ARBA00022833"/>
    </source>
</evidence>
<dbReference type="GO" id="GO:0006508">
    <property type="term" value="P:proteolysis"/>
    <property type="evidence" value="ECO:0007669"/>
    <property type="project" value="UniProtKB-KW"/>
</dbReference>
<dbReference type="PANTHER" id="PTHR42837">
    <property type="entry name" value="REGULATOR OF SIGMA-E PROTEASE RSEP"/>
    <property type="match status" value="1"/>
</dbReference>
<name>A0A328AKK2_9CAUL</name>
<feature type="transmembrane region" description="Helical" evidence="11">
    <location>
        <begin position="370"/>
        <end position="388"/>
    </location>
</feature>
<evidence type="ECO:0000256" key="4">
    <source>
        <dbReference type="ARBA" id="ARBA00022670"/>
    </source>
</evidence>
<dbReference type="GO" id="GO:0004222">
    <property type="term" value="F:metalloendopeptidase activity"/>
    <property type="evidence" value="ECO:0007669"/>
    <property type="project" value="InterPro"/>
</dbReference>
<dbReference type="Pfam" id="PF17820">
    <property type="entry name" value="PDZ_6"/>
    <property type="match status" value="1"/>
</dbReference>
<keyword evidence="8 11" id="KW-1133">Transmembrane helix</keyword>
<evidence type="ECO:0000256" key="2">
    <source>
        <dbReference type="ARBA" id="ARBA00004141"/>
    </source>
</evidence>
<comment type="caution">
    <text evidence="13">The sequence shown here is derived from an EMBL/GenBank/DDBJ whole genome shotgun (WGS) entry which is preliminary data.</text>
</comment>
<dbReference type="InterPro" id="IPR041489">
    <property type="entry name" value="PDZ_6"/>
</dbReference>
<dbReference type="AlphaFoldDB" id="A0A328AKK2"/>
<sequence length="405" mass="43962">MIGFLHNALLYVIPFLIILGVVVTVHEGGHFLAAKWLGTAIDRFAIGFGRPLLQWQDKSGVHWRIGWLPLGGYVRFAGDENAASVPDNEDLTDLRREIVGREGEGALKRYFHFKPLWQRAIIVAAGPGANFLLAIAAFAILLMTVGETIAPPRVDAVQPGSAAQAAGFQKGDVVLQANGRRIESFSSLQRLVFLQSDTPIQFLVQRGGRQVAITATPRRGVIVDRFGHEQHLGQLGLQYKPQPGDIQFKRYGPVEAVGRGVTKTVEVVDTTLRYLGRMITGRETAEQLSGPLGMAQLSGEIAKQTAEESPNLPTLLANAAITMLELVGNISVGIGFLNLMPIPVLDGGHLLFYGYEAVARRPVAAKVQAAGYRVGLALVLGLMLFATWNDLQRLRVLTFLGGLFS</sequence>
<dbReference type="Pfam" id="PF02163">
    <property type="entry name" value="Peptidase_M50"/>
    <property type="match status" value="1"/>
</dbReference>
<dbReference type="CDD" id="cd23081">
    <property type="entry name" value="cpPDZ_EcRseP-like"/>
    <property type="match status" value="1"/>
</dbReference>
<dbReference type="SUPFAM" id="SSF50156">
    <property type="entry name" value="PDZ domain-like"/>
    <property type="match status" value="1"/>
</dbReference>
<evidence type="ECO:0000313" key="13">
    <source>
        <dbReference type="EMBL" id="RAK55360.1"/>
    </source>
</evidence>
<comment type="cofactor">
    <cofactor evidence="1">
        <name>Zn(2+)</name>
        <dbReference type="ChEBI" id="CHEBI:29105"/>
    </cofactor>
</comment>
<feature type="transmembrane region" description="Helical" evidence="11">
    <location>
        <begin position="7"/>
        <end position="26"/>
    </location>
</feature>
<evidence type="ECO:0000256" key="10">
    <source>
        <dbReference type="ARBA" id="ARBA00023136"/>
    </source>
</evidence>
<accession>A0A328AKK2</accession>
<evidence type="ECO:0000256" key="5">
    <source>
        <dbReference type="ARBA" id="ARBA00022692"/>
    </source>
</evidence>
<dbReference type="PANTHER" id="PTHR42837:SF2">
    <property type="entry name" value="MEMBRANE METALLOPROTEASE ARASP2, CHLOROPLASTIC-RELATED"/>
    <property type="match status" value="1"/>
</dbReference>
<dbReference type="GO" id="GO:0016020">
    <property type="term" value="C:membrane"/>
    <property type="evidence" value="ECO:0007669"/>
    <property type="project" value="UniProtKB-SubCell"/>
</dbReference>
<dbReference type="OrthoDB" id="9782003at2"/>
<evidence type="ECO:0000256" key="1">
    <source>
        <dbReference type="ARBA" id="ARBA00001947"/>
    </source>
</evidence>
<keyword evidence="6" id="KW-0378">Hydrolase</keyword>
<evidence type="ECO:0000256" key="3">
    <source>
        <dbReference type="ARBA" id="ARBA00007931"/>
    </source>
</evidence>
<dbReference type="InterPro" id="IPR001478">
    <property type="entry name" value="PDZ"/>
</dbReference>
<comment type="subcellular location">
    <subcellularLocation>
        <location evidence="2">Membrane</location>
        <topology evidence="2">Multi-pass membrane protein</topology>
    </subcellularLocation>
</comment>
<keyword evidence="9 13" id="KW-0482">Metalloprotease</keyword>
<proteinExistence type="inferred from homology"/>
<protein>
    <submittedName>
        <fullName evidence="13">RIP metalloprotease RseP</fullName>
    </submittedName>
</protein>
<keyword evidence="4 13" id="KW-0645">Protease</keyword>
<reference evidence="14" key="1">
    <citation type="submission" date="2018-05" db="EMBL/GenBank/DDBJ databases">
        <authorList>
            <person name="Li X."/>
        </authorList>
    </citation>
    <scope>NUCLEOTIDE SEQUENCE [LARGE SCALE GENOMIC DNA]</scope>
    <source>
        <strain evidence="14">LX32</strain>
    </source>
</reference>
<dbReference type="EMBL" id="QFYQ01000001">
    <property type="protein sequence ID" value="RAK55360.1"/>
    <property type="molecule type" value="Genomic_DNA"/>
</dbReference>
<dbReference type="RefSeq" id="WP_111529108.1">
    <property type="nucleotide sequence ID" value="NZ_JBHRSG010000003.1"/>
</dbReference>
<evidence type="ECO:0000256" key="11">
    <source>
        <dbReference type="SAM" id="Phobius"/>
    </source>
</evidence>
<evidence type="ECO:0000256" key="9">
    <source>
        <dbReference type="ARBA" id="ARBA00023049"/>
    </source>
</evidence>
<comment type="similarity">
    <text evidence="3">Belongs to the peptidase M50B family.</text>
</comment>